<name>A0A6L9SFR7_9ACTN</name>
<proteinExistence type="predicted"/>
<evidence type="ECO:0000313" key="3">
    <source>
        <dbReference type="Proteomes" id="UP000475214"/>
    </source>
</evidence>
<protein>
    <submittedName>
        <fullName evidence="2">Uncharacterized protein</fullName>
    </submittedName>
</protein>
<comment type="caution">
    <text evidence="2">The sequence shown here is derived from an EMBL/GenBank/DDBJ whole genome shotgun (WGS) entry which is preliminary data.</text>
</comment>
<evidence type="ECO:0000313" key="2">
    <source>
        <dbReference type="EMBL" id="NEE02910.1"/>
    </source>
</evidence>
<evidence type="ECO:0000256" key="1">
    <source>
        <dbReference type="SAM" id="MobiDB-lite"/>
    </source>
</evidence>
<dbReference type="RefSeq" id="WP_163741915.1">
    <property type="nucleotide sequence ID" value="NZ_JAAGOA010000018.1"/>
</dbReference>
<gene>
    <name evidence="2" type="ORF">G1H10_22350</name>
</gene>
<feature type="region of interest" description="Disordered" evidence="1">
    <location>
        <begin position="37"/>
        <end position="71"/>
    </location>
</feature>
<reference evidence="2 3" key="1">
    <citation type="submission" date="2020-02" db="EMBL/GenBank/DDBJ databases">
        <authorList>
            <person name="Li X.-J."/>
            <person name="Han X.-M."/>
        </authorList>
    </citation>
    <scope>NUCLEOTIDE SEQUENCE [LARGE SCALE GENOMIC DNA]</scope>
    <source>
        <strain evidence="2 3">CCTCC AB 2017055</strain>
    </source>
</reference>
<dbReference type="AlphaFoldDB" id="A0A6L9SFR7"/>
<feature type="compositionally biased region" description="Acidic residues" evidence="1">
    <location>
        <begin position="44"/>
        <end position="57"/>
    </location>
</feature>
<dbReference type="Proteomes" id="UP000475214">
    <property type="component" value="Unassembled WGS sequence"/>
</dbReference>
<keyword evidence="3" id="KW-1185">Reference proteome</keyword>
<organism evidence="2 3">
    <name type="scientific">Phytoactinopolyspora halotolerans</name>
    <dbReference type="NCBI Taxonomy" id="1981512"/>
    <lineage>
        <taxon>Bacteria</taxon>
        <taxon>Bacillati</taxon>
        <taxon>Actinomycetota</taxon>
        <taxon>Actinomycetes</taxon>
        <taxon>Jiangellales</taxon>
        <taxon>Jiangellaceae</taxon>
        <taxon>Phytoactinopolyspora</taxon>
    </lineage>
</organism>
<dbReference type="EMBL" id="JAAGOA010000018">
    <property type="protein sequence ID" value="NEE02910.1"/>
    <property type="molecule type" value="Genomic_DNA"/>
</dbReference>
<sequence length="71" mass="8098">MDRVIEACGEDTVRALVAMLERELRRPIIMFGVSDEQVAGHDYEVDEDDEDDDDEDFLPARSPRAAIDEDE</sequence>
<accession>A0A6L9SFR7</accession>